<evidence type="ECO:0000313" key="5">
    <source>
        <dbReference type="EMBL" id="ORY49378.1"/>
    </source>
</evidence>
<dbReference type="InterPro" id="IPR003877">
    <property type="entry name" value="SPRY_dom"/>
</dbReference>
<feature type="domain" description="SPRY" evidence="3">
    <location>
        <begin position="47"/>
        <end position="137"/>
    </location>
</feature>
<comment type="caution">
    <text evidence="5">The sequence shown here is derived from an EMBL/GenBank/DDBJ whole genome shotgun (WGS) entry which is preliminary data.</text>
</comment>
<dbReference type="GO" id="GO:0005634">
    <property type="term" value="C:nucleus"/>
    <property type="evidence" value="ECO:0007669"/>
    <property type="project" value="TreeGrafter"/>
</dbReference>
<name>A0A1Y2CQR8_9FUNG</name>
<dbReference type="Pfam" id="PF00622">
    <property type="entry name" value="SPRY"/>
    <property type="match status" value="1"/>
</dbReference>
<dbReference type="SUPFAM" id="SSF56399">
    <property type="entry name" value="ADP-ribosylation"/>
    <property type="match status" value="1"/>
</dbReference>
<feature type="compositionally biased region" description="Acidic residues" evidence="1">
    <location>
        <begin position="701"/>
        <end position="717"/>
    </location>
</feature>
<evidence type="ECO:0008006" key="7">
    <source>
        <dbReference type="Google" id="ProtNLM"/>
    </source>
</evidence>
<dbReference type="GO" id="GO:1990404">
    <property type="term" value="F:NAD+-protein mono-ADP-ribosyltransferase activity"/>
    <property type="evidence" value="ECO:0007669"/>
    <property type="project" value="TreeGrafter"/>
</dbReference>
<dbReference type="InterPro" id="IPR013320">
    <property type="entry name" value="ConA-like_dom_sf"/>
</dbReference>
<accession>A0A1Y2CQR8</accession>
<dbReference type="Proteomes" id="UP000193642">
    <property type="component" value="Unassembled WGS sequence"/>
</dbReference>
<feature type="compositionally biased region" description="Polar residues" evidence="1">
    <location>
        <begin position="243"/>
        <end position="252"/>
    </location>
</feature>
<feature type="domain" description="Thioredoxin" evidence="2">
    <location>
        <begin position="292"/>
        <end position="371"/>
    </location>
</feature>
<dbReference type="SUPFAM" id="SSF63491">
    <property type="entry name" value="BAG domain"/>
    <property type="match status" value="1"/>
</dbReference>
<feature type="region of interest" description="Disordered" evidence="1">
    <location>
        <begin position="700"/>
        <end position="762"/>
    </location>
</feature>
<dbReference type="GO" id="GO:0051087">
    <property type="term" value="F:protein-folding chaperone binding"/>
    <property type="evidence" value="ECO:0007669"/>
    <property type="project" value="InterPro"/>
</dbReference>
<protein>
    <recommendedName>
        <fullName evidence="7">PARP</fullName>
    </recommendedName>
</protein>
<dbReference type="InterPro" id="IPR043136">
    <property type="entry name" value="B30.2/SPRY_sf"/>
</dbReference>
<evidence type="ECO:0000256" key="1">
    <source>
        <dbReference type="SAM" id="MobiDB-lite"/>
    </source>
</evidence>
<dbReference type="InterPro" id="IPR012317">
    <property type="entry name" value="Poly(ADP-ribose)pol_cat_dom"/>
</dbReference>
<evidence type="ECO:0000259" key="2">
    <source>
        <dbReference type="Pfam" id="PF00085"/>
    </source>
</evidence>
<dbReference type="InterPro" id="IPR036249">
    <property type="entry name" value="Thioredoxin-like_sf"/>
</dbReference>
<feature type="compositionally biased region" description="Low complexity" evidence="1">
    <location>
        <begin position="253"/>
        <end position="262"/>
    </location>
</feature>
<feature type="domain" description="PARP catalytic" evidence="4">
    <location>
        <begin position="409"/>
        <end position="556"/>
    </location>
</feature>
<reference evidence="5 6" key="1">
    <citation type="submission" date="2016-07" db="EMBL/GenBank/DDBJ databases">
        <title>Pervasive Adenine N6-methylation of Active Genes in Fungi.</title>
        <authorList>
            <consortium name="DOE Joint Genome Institute"/>
            <person name="Mondo S.J."/>
            <person name="Dannebaum R.O."/>
            <person name="Kuo R.C."/>
            <person name="Labutti K."/>
            <person name="Haridas S."/>
            <person name="Kuo A."/>
            <person name="Salamov A."/>
            <person name="Ahrendt S.R."/>
            <person name="Lipzen A."/>
            <person name="Sullivan W."/>
            <person name="Andreopoulos W.B."/>
            <person name="Clum A."/>
            <person name="Lindquist E."/>
            <person name="Daum C."/>
            <person name="Ramamoorthy G.K."/>
            <person name="Gryganskyi A."/>
            <person name="Culley D."/>
            <person name="Magnuson J.K."/>
            <person name="James T.Y."/>
            <person name="O'Malley M.A."/>
            <person name="Stajich J.E."/>
            <person name="Spatafora J.W."/>
            <person name="Visel A."/>
            <person name="Grigoriev I.V."/>
        </authorList>
    </citation>
    <scope>NUCLEOTIDE SEQUENCE [LARGE SCALE GENOMIC DNA]</scope>
    <source>
        <strain evidence="5 6">JEL800</strain>
    </source>
</reference>
<gene>
    <name evidence="5" type="ORF">BCR33DRAFT_734872</name>
</gene>
<evidence type="ECO:0000313" key="6">
    <source>
        <dbReference type="Proteomes" id="UP000193642"/>
    </source>
</evidence>
<organism evidence="5 6">
    <name type="scientific">Rhizoclosmatium globosum</name>
    <dbReference type="NCBI Taxonomy" id="329046"/>
    <lineage>
        <taxon>Eukaryota</taxon>
        <taxon>Fungi</taxon>
        <taxon>Fungi incertae sedis</taxon>
        <taxon>Chytridiomycota</taxon>
        <taxon>Chytridiomycota incertae sedis</taxon>
        <taxon>Chytridiomycetes</taxon>
        <taxon>Chytridiales</taxon>
        <taxon>Chytriomycetaceae</taxon>
        <taxon>Rhizoclosmatium</taxon>
    </lineage>
</organism>
<dbReference type="OrthoDB" id="2153393at2759"/>
<evidence type="ECO:0000259" key="3">
    <source>
        <dbReference type="Pfam" id="PF00622"/>
    </source>
</evidence>
<dbReference type="Pfam" id="PF00644">
    <property type="entry name" value="PARP"/>
    <property type="match status" value="1"/>
</dbReference>
<feature type="compositionally biased region" description="Polar residues" evidence="1">
    <location>
        <begin position="737"/>
        <end position="762"/>
    </location>
</feature>
<dbReference type="PANTHER" id="PTHR45740:SF2">
    <property type="entry name" value="POLY [ADP-RIBOSE] POLYMERASE"/>
    <property type="match status" value="1"/>
</dbReference>
<dbReference type="PANTHER" id="PTHR45740">
    <property type="entry name" value="POLY [ADP-RIBOSE] POLYMERASE"/>
    <property type="match status" value="1"/>
</dbReference>
<dbReference type="Pfam" id="PF00085">
    <property type="entry name" value="Thioredoxin"/>
    <property type="match status" value="1"/>
</dbReference>
<dbReference type="CDD" id="cd02947">
    <property type="entry name" value="TRX_family"/>
    <property type="match status" value="1"/>
</dbReference>
<dbReference type="InterPro" id="IPR051712">
    <property type="entry name" value="ARTD-AVP"/>
</dbReference>
<dbReference type="Gene3D" id="2.60.120.920">
    <property type="match status" value="1"/>
</dbReference>
<dbReference type="InterPro" id="IPR036533">
    <property type="entry name" value="BAG_dom_sf"/>
</dbReference>
<dbReference type="SUPFAM" id="SSF49899">
    <property type="entry name" value="Concanavalin A-like lectins/glucanases"/>
    <property type="match status" value="1"/>
</dbReference>
<dbReference type="GO" id="GO:0003950">
    <property type="term" value="F:NAD+ poly-ADP-ribosyltransferase activity"/>
    <property type="evidence" value="ECO:0007669"/>
    <property type="project" value="InterPro"/>
</dbReference>
<dbReference type="AlphaFoldDB" id="A0A1Y2CQR8"/>
<feature type="region of interest" description="Disordered" evidence="1">
    <location>
        <begin position="243"/>
        <end position="270"/>
    </location>
</feature>
<dbReference type="EMBL" id="MCGO01000009">
    <property type="protein sequence ID" value="ORY49378.1"/>
    <property type="molecule type" value="Genomic_DNA"/>
</dbReference>
<proteinExistence type="predicted"/>
<dbReference type="SUPFAM" id="SSF52833">
    <property type="entry name" value="Thioredoxin-like"/>
    <property type="match status" value="1"/>
</dbReference>
<feature type="compositionally biased region" description="Low complexity" evidence="1">
    <location>
        <begin position="718"/>
        <end position="728"/>
    </location>
</feature>
<keyword evidence="6" id="KW-1185">Reference proteome</keyword>
<dbReference type="Gene3D" id="1.20.58.120">
    <property type="entry name" value="BAG domain"/>
    <property type="match status" value="1"/>
</dbReference>
<dbReference type="Gene3D" id="3.90.228.10">
    <property type="match status" value="1"/>
</dbReference>
<dbReference type="InterPro" id="IPR013766">
    <property type="entry name" value="Thioredoxin_domain"/>
</dbReference>
<evidence type="ECO:0000259" key="4">
    <source>
        <dbReference type="Pfam" id="PF00644"/>
    </source>
</evidence>
<dbReference type="Gene3D" id="3.40.30.10">
    <property type="entry name" value="Glutaredoxin"/>
    <property type="match status" value="1"/>
</dbReference>
<sequence length="867" mass="97176">MGNVTVSEGGLCITQTSHHMDLVKTTSGIDLPLPNKEILLFGFQVIDTGRGEAISFGLCPANYSSNDHLGWRQGSVGYHSDDGKVFYNSNSFDVGYVWKRGDEIKAIVTAKSISFYHDGDLIQTISMAPGYYYFAISFESYNARILLNRNNSRKIALPSPTQSVADKQITGFLKIAAYICSDCFTIDFPWLIIDYKVNNFARTLSNTRNLPASNLASNSTSDLAEMLIRLLAASEKPAIGSLSKTAPSLSNTSPSKLQPSHSSRSKSSHQIANSIQPNVHQIQTVADSKAIQMIISQTRITVLICMTTWCRPCSVFQRHINEISKNYLSVRFLGCYLDNQIDPWFHQWDISCYPTSIVFHGGAEYDRVSGGYVHQMTYILSTLTQPASLSEVAVSAHRTRQTYFYRPGSSEINTVSNAFHSSNKNQYPNLTFTILEVQGVENPKLLDQFKQCQAKLGCQPVVSYHGTREENINGIRDNGFLTSHIGKTDDGFFGRGFYVSPNADYAVPYSHADSPGPIKAGQIGFIFVCHVLLGKTYRVSDQDNGRKIERGYDSHESPRKCEFVVFRQDQIRPVYVIKFKAEPSIRAQGILKQHEEGENWEPTQLEKIKQLESDCSKLVDGANWKRKFETLSFTLTFDSRNNIMPGEWATMIHKLEKVIEEADAIQSNDKMVKDARKALIKRVQGFQSHMDTLQQKLIVDDNMDNVPEADDYDESEEVVSGNNSEAESTFINDEDSLSFNSEISDSDYESNSAKQYSPTSESIQMHPLQLEYESIIGNSDGASAIKALSRRLIFNSDGKLALDVAANSDWLKIQRSLNNLSPKVDSLPRDVRKNLSTLITGNLELMDKQFDEIKGEKLRQDLHAKLL</sequence>